<feature type="region of interest" description="Disordered" evidence="1">
    <location>
        <begin position="98"/>
        <end position="127"/>
    </location>
</feature>
<evidence type="ECO:0000313" key="3">
    <source>
        <dbReference type="Proteomes" id="UP000541185"/>
    </source>
</evidence>
<dbReference type="RefSeq" id="WP_169417667.1">
    <property type="nucleotide sequence ID" value="NZ_JABBFX010000001.1"/>
</dbReference>
<protein>
    <submittedName>
        <fullName evidence="2">Uncharacterized protein</fullName>
    </submittedName>
</protein>
<evidence type="ECO:0000256" key="1">
    <source>
        <dbReference type="SAM" id="MobiDB-lite"/>
    </source>
</evidence>
<dbReference type="AlphaFoldDB" id="A0A848H1G0"/>
<reference evidence="2 3" key="1">
    <citation type="submission" date="2020-04" db="EMBL/GenBank/DDBJ databases">
        <title>Ramlibacter sp. G-1-2-2 isolated from soil.</title>
        <authorList>
            <person name="Dahal R.H."/>
        </authorList>
    </citation>
    <scope>NUCLEOTIDE SEQUENCE [LARGE SCALE GENOMIC DNA]</scope>
    <source>
        <strain evidence="2 3">G-1-2-2</strain>
    </source>
</reference>
<comment type="caution">
    <text evidence="2">The sequence shown here is derived from an EMBL/GenBank/DDBJ whole genome shotgun (WGS) entry which is preliminary data.</text>
</comment>
<dbReference type="Proteomes" id="UP000541185">
    <property type="component" value="Unassembled WGS sequence"/>
</dbReference>
<sequence>MPSFYIDRRAQADGSHVVHARNSCPPERFPSGEAAEYLGELLDARQAMALGRLMYGHVQGCPCCDYALPVRVEAQEPRPSYVDSLRTARILAAACLSTSSTSPSSSSSWLAASAAGPADSSIPSWTS</sequence>
<accession>A0A848H1G0</accession>
<proteinExistence type="predicted"/>
<dbReference type="EMBL" id="JABBFX010000001">
    <property type="protein sequence ID" value="NML43462.1"/>
    <property type="molecule type" value="Genomic_DNA"/>
</dbReference>
<name>A0A848H1G0_9BURK</name>
<evidence type="ECO:0000313" key="2">
    <source>
        <dbReference type="EMBL" id="NML43462.1"/>
    </source>
</evidence>
<organism evidence="2 3">
    <name type="scientific">Ramlibacter agri</name>
    <dbReference type="NCBI Taxonomy" id="2728837"/>
    <lineage>
        <taxon>Bacteria</taxon>
        <taxon>Pseudomonadati</taxon>
        <taxon>Pseudomonadota</taxon>
        <taxon>Betaproteobacteria</taxon>
        <taxon>Burkholderiales</taxon>
        <taxon>Comamonadaceae</taxon>
        <taxon>Ramlibacter</taxon>
    </lineage>
</organism>
<gene>
    <name evidence="2" type="ORF">HHL11_06835</name>
</gene>
<keyword evidence="3" id="KW-1185">Reference proteome</keyword>